<reference evidence="3 4" key="1">
    <citation type="journal article" date="2013" name="BMC Genomics">
        <title>Reconstruction of the lipid metabolism for the microalga Monoraphidium neglectum from its genome sequence reveals characteristics suitable for biofuel production.</title>
        <authorList>
            <person name="Bogen C."/>
            <person name="Al-Dilaimi A."/>
            <person name="Albersmeier A."/>
            <person name="Wichmann J."/>
            <person name="Grundmann M."/>
            <person name="Rupp O."/>
            <person name="Lauersen K.J."/>
            <person name="Blifernez-Klassen O."/>
            <person name="Kalinowski J."/>
            <person name="Goesmann A."/>
            <person name="Mussgnug J.H."/>
            <person name="Kruse O."/>
        </authorList>
    </citation>
    <scope>NUCLEOTIDE SEQUENCE [LARGE SCALE GENOMIC DNA]</scope>
    <source>
        <strain evidence="3 4">SAG 48.87</strain>
    </source>
</reference>
<dbReference type="InterPro" id="IPR052072">
    <property type="entry name" value="Vascular_dev_regulator"/>
</dbReference>
<dbReference type="RefSeq" id="XP_013891389.1">
    <property type="nucleotide sequence ID" value="XM_014035935.1"/>
</dbReference>
<evidence type="ECO:0000256" key="1">
    <source>
        <dbReference type="SAM" id="MobiDB-lite"/>
    </source>
</evidence>
<evidence type="ECO:0000259" key="2">
    <source>
        <dbReference type="PROSITE" id="PS51126"/>
    </source>
</evidence>
<keyword evidence="4" id="KW-1185">Reference proteome</keyword>
<feature type="domain" description="Dilute" evidence="2">
    <location>
        <begin position="27"/>
        <end position="262"/>
    </location>
</feature>
<dbReference type="PROSITE" id="PS51126">
    <property type="entry name" value="DILUTE"/>
    <property type="match status" value="1"/>
</dbReference>
<dbReference type="GeneID" id="25733271"/>
<sequence>MLNNWLGRGASMGGGEASIHGGGVGGFRLVEAKYPALLFKQQLDAFVQKIFPMLRDNVKKAITPLLAHCIHTPRGASGRALGPGRRSASGVDHGAASGGGGGGAAQGKAWGEILAVLDGLLDDLRAAFVPKPLVQALFRQLFAFVNVQLFNQLLLRRECCSFSNGEYVKTGLAQVETWIQERGTEWVGDSWDELKYIRQAVTFLVIGNKPRKTLENITRDLCPILSIQQLYRISTMYWDDKYNTETVSSEVLARMKQAMVESSASSAASHSFLLDDDSTLPFSAADIVGQMDDKVRGPLRGVSV</sequence>
<dbReference type="STRING" id="145388.A0A0D2LK78"/>
<dbReference type="PANTHER" id="PTHR16027">
    <property type="entry name" value="DILUTE DOMAIN-CONTAINING PROTEIN YPR089W"/>
    <property type="match status" value="1"/>
</dbReference>
<accession>A0A0D2LK78</accession>
<protein>
    <recommendedName>
        <fullName evidence="2">Dilute domain-containing protein</fullName>
    </recommendedName>
</protein>
<dbReference type="KEGG" id="mng:MNEG_15594"/>
<dbReference type="Proteomes" id="UP000054498">
    <property type="component" value="Unassembled WGS sequence"/>
</dbReference>
<proteinExistence type="predicted"/>
<dbReference type="EMBL" id="KK105686">
    <property type="protein sequence ID" value="KIY92369.1"/>
    <property type="molecule type" value="Genomic_DNA"/>
</dbReference>
<evidence type="ECO:0000313" key="4">
    <source>
        <dbReference type="Proteomes" id="UP000054498"/>
    </source>
</evidence>
<feature type="region of interest" description="Disordered" evidence="1">
    <location>
        <begin position="77"/>
        <end position="103"/>
    </location>
</feature>
<dbReference type="PANTHER" id="PTHR16027:SF6">
    <property type="entry name" value="DILUTE DOMAIN-CONTAINING PROTEIN"/>
    <property type="match status" value="1"/>
</dbReference>
<dbReference type="InterPro" id="IPR002710">
    <property type="entry name" value="Dilute_dom"/>
</dbReference>
<dbReference type="AlphaFoldDB" id="A0A0D2LK78"/>
<organism evidence="3 4">
    <name type="scientific">Monoraphidium neglectum</name>
    <dbReference type="NCBI Taxonomy" id="145388"/>
    <lineage>
        <taxon>Eukaryota</taxon>
        <taxon>Viridiplantae</taxon>
        <taxon>Chlorophyta</taxon>
        <taxon>core chlorophytes</taxon>
        <taxon>Chlorophyceae</taxon>
        <taxon>CS clade</taxon>
        <taxon>Sphaeropleales</taxon>
        <taxon>Selenastraceae</taxon>
        <taxon>Monoraphidium</taxon>
    </lineage>
</organism>
<dbReference type="Pfam" id="PF01843">
    <property type="entry name" value="DIL"/>
    <property type="match status" value="1"/>
</dbReference>
<dbReference type="SMART" id="SM01132">
    <property type="entry name" value="DIL"/>
    <property type="match status" value="1"/>
</dbReference>
<evidence type="ECO:0000313" key="3">
    <source>
        <dbReference type="EMBL" id="KIY92369.1"/>
    </source>
</evidence>
<name>A0A0D2LK78_9CHLO</name>
<dbReference type="OrthoDB" id="539964at2759"/>
<gene>
    <name evidence="3" type="ORF">MNEG_15594</name>
</gene>